<evidence type="ECO:0000313" key="1">
    <source>
        <dbReference type="EMBL" id="MBM7702243.1"/>
    </source>
</evidence>
<evidence type="ECO:0000313" key="2">
    <source>
        <dbReference type="Proteomes" id="UP000809829"/>
    </source>
</evidence>
<sequence>MSHQTAVKPVTIEQIIKELHHEHFLNDEVICTRFETFYEVVVKRESEAYAVGISHPLFQVLQAQDLQELKATLLQKLHAVGL</sequence>
<dbReference type="Proteomes" id="UP000809829">
    <property type="component" value="Unassembled WGS sequence"/>
</dbReference>
<keyword evidence="2" id="KW-1185">Reference proteome</keyword>
<accession>A0ABS2QSQ8</accession>
<proteinExistence type="predicted"/>
<comment type="caution">
    <text evidence="1">The sequence shown here is derived from an EMBL/GenBank/DDBJ whole genome shotgun (WGS) entry which is preliminary data.</text>
</comment>
<name>A0ABS2QSQ8_9BACI</name>
<dbReference type="EMBL" id="JAFBFC010000002">
    <property type="protein sequence ID" value="MBM7702243.1"/>
    <property type="molecule type" value="Genomic_DNA"/>
</dbReference>
<protein>
    <submittedName>
        <fullName evidence="1">Uncharacterized protein</fullName>
    </submittedName>
</protein>
<dbReference type="RefSeq" id="WP_205184937.1">
    <property type="nucleotide sequence ID" value="NZ_JAFBFC010000002.1"/>
</dbReference>
<organism evidence="1 2">
    <name type="scientific">Priestia iocasae</name>
    <dbReference type="NCBI Taxonomy" id="2291674"/>
    <lineage>
        <taxon>Bacteria</taxon>
        <taxon>Bacillati</taxon>
        <taxon>Bacillota</taxon>
        <taxon>Bacilli</taxon>
        <taxon>Bacillales</taxon>
        <taxon>Bacillaceae</taxon>
        <taxon>Priestia</taxon>
    </lineage>
</organism>
<gene>
    <name evidence="1" type="ORF">JOC83_001077</name>
</gene>
<reference evidence="1 2" key="1">
    <citation type="submission" date="2021-01" db="EMBL/GenBank/DDBJ databases">
        <title>Genomic Encyclopedia of Type Strains, Phase IV (KMG-IV): sequencing the most valuable type-strain genomes for metagenomic binning, comparative biology and taxonomic classification.</title>
        <authorList>
            <person name="Goeker M."/>
        </authorList>
    </citation>
    <scope>NUCLEOTIDE SEQUENCE [LARGE SCALE GENOMIC DNA]</scope>
    <source>
        <strain evidence="1 2">DSM 104297</strain>
    </source>
</reference>